<dbReference type="AlphaFoldDB" id="A0A172WDU5"/>
<evidence type="ECO:0000259" key="13">
    <source>
        <dbReference type="Pfam" id="PF09334"/>
    </source>
</evidence>
<name>A0A172WDU5_BUCSC</name>
<evidence type="ECO:0000259" key="12">
    <source>
        <dbReference type="Pfam" id="PF08264"/>
    </source>
</evidence>
<dbReference type="NCBIfam" id="TIGR00396">
    <property type="entry name" value="leuS_bact"/>
    <property type="match status" value="1"/>
</dbReference>
<dbReference type="InterPro" id="IPR014729">
    <property type="entry name" value="Rossmann-like_a/b/a_fold"/>
</dbReference>
<dbReference type="STRING" id="118110.XW81_02015"/>
<dbReference type="GO" id="GO:0005829">
    <property type="term" value="C:cytosol"/>
    <property type="evidence" value="ECO:0007669"/>
    <property type="project" value="TreeGrafter"/>
</dbReference>
<evidence type="ECO:0000256" key="3">
    <source>
        <dbReference type="ARBA" id="ARBA00022598"/>
    </source>
</evidence>
<dbReference type="InterPro" id="IPR025709">
    <property type="entry name" value="Leu_tRNA-synth_edit"/>
</dbReference>
<evidence type="ECO:0000256" key="10">
    <source>
        <dbReference type="RuleBase" id="RU363035"/>
    </source>
</evidence>
<keyword evidence="4 9" id="KW-0547">Nucleotide-binding</keyword>
<dbReference type="PANTHER" id="PTHR43740:SF2">
    <property type="entry name" value="LEUCINE--TRNA LIGASE, MITOCHONDRIAL"/>
    <property type="match status" value="1"/>
</dbReference>
<comment type="catalytic activity">
    <reaction evidence="8 9">
        <text>tRNA(Leu) + L-leucine + ATP = L-leucyl-tRNA(Leu) + AMP + diphosphate</text>
        <dbReference type="Rhea" id="RHEA:11688"/>
        <dbReference type="Rhea" id="RHEA-COMP:9613"/>
        <dbReference type="Rhea" id="RHEA-COMP:9622"/>
        <dbReference type="ChEBI" id="CHEBI:30616"/>
        <dbReference type="ChEBI" id="CHEBI:33019"/>
        <dbReference type="ChEBI" id="CHEBI:57427"/>
        <dbReference type="ChEBI" id="CHEBI:78442"/>
        <dbReference type="ChEBI" id="CHEBI:78494"/>
        <dbReference type="ChEBI" id="CHEBI:456215"/>
        <dbReference type="EC" id="6.1.1.4"/>
    </reaction>
</comment>
<gene>
    <name evidence="9 15" type="primary">leuS</name>
    <name evidence="15" type="ORF">XW81_02015</name>
</gene>
<evidence type="ECO:0000313" key="15">
    <source>
        <dbReference type="EMBL" id="ANF17160.1"/>
    </source>
</evidence>
<evidence type="ECO:0000256" key="5">
    <source>
        <dbReference type="ARBA" id="ARBA00022840"/>
    </source>
</evidence>
<sequence>MKKEYVPKDIETEIQEMWENNNEFSDINNTKKEKYYCLSMIPYPSGKLHMGHVRNYTISDVVARYQRMIGKNVLHPIGWDAFGLPAEVAAIQNNVNPYEWTQKNIKYMKNQLKILGFSYDWDKEITTCNPEYYKWEQWFFIQLYKKKLVYKKKSLVNWCKKDKTVLANEQVINGLCWRCNTRVAKRKISQWFIKITKYAEELLDGLKKLPHWPKKVKKMQSNWIGKSSGITINVKINSMIETLNIFTSQPETIMGATYIAISPFHELSKILSYTNENIRFFIKNEYHSKLCNNRFEKNKGIHTNKFALHPLTNEKIPIWISNYVLLKYETEEIFGIPAHNQYDLNFSLLHNLTIKPVVFEKDGKIPKIEKVAMIKSGILFNSKKYNFLSTKEARYIIMSDLEKNKIGKKNIHYRLKDWCVSRQRYWGVPIPMATLKNKKIIPIPNKYLPIKLSQNINNSESYQDFLNLQKEKTININGEIATCESDTLDTFVESSWYYARYTCIQYQKSIINKRSAEHWLPIDLYVGGIEHSTMHLMYFRFFHKVLRDFGLVKSDEPVKKLLCQGMVLSDAFYYFDENNYQHWINVNSNNYKYNHDGSIKKSFTYNGTKIFYAGMIKMSKSKKNGVDPKSVINTYGADTTRLFIMFAAPVEASLEWRESGIKGMYRFLKKLWKFCYNHIQEYEETNVPINYKNLDKNQKKLCSLLYKVVKQVENNISKKQAFNTAISSIIKLTNALFEISLSSQSKNKKLIHKTLLCIIKMLYPFVPHFSYMLLNNLSKNAKNYQKILWPKINENLMFNDSNLIIIQINGKLRHKILIDKEYSKQELLKKILKEKKIFKYTNNKNIEKVIYVEKKLVNLVIND</sequence>
<dbReference type="SUPFAM" id="SSF50677">
    <property type="entry name" value="ValRS/IleRS/LeuRS editing domain"/>
    <property type="match status" value="1"/>
</dbReference>
<evidence type="ECO:0000313" key="16">
    <source>
        <dbReference type="Proteomes" id="UP000077654"/>
    </source>
</evidence>
<dbReference type="SUPFAM" id="SSF52374">
    <property type="entry name" value="Nucleotidylyl transferase"/>
    <property type="match status" value="1"/>
</dbReference>
<dbReference type="OrthoDB" id="9810365at2"/>
<dbReference type="Gene3D" id="3.10.20.590">
    <property type="match status" value="1"/>
</dbReference>
<accession>A0A172WDU5</accession>
<feature type="binding site" evidence="9">
    <location>
        <position position="620"/>
    </location>
    <ligand>
        <name>ATP</name>
        <dbReference type="ChEBI" id="CHEBI:30616"/>
    </ligand>
</feature>
<dbReference type="InterPro" id="IPR015413">
    <property type="entry name" value="Methionyl/Leucyl_tRNA_Synth"/>
</dbReference>
<dbReference type="GO" id="GO:0005524">
    <property type="term" value="F:ATP binding"/>
    <property type="evidence" value="ECO:0007669"/>
    <property type="project" value="UniProtKB-UniRule"/>
</dbReference>
<dbReference type="InterPro" id="IPR001412">
    <property type="entry name" value="aa-tRNA-synth_I_CS"/>
</dbReference>
<keyword evidence="3 9" id="KW-0436">Ligase</keyword>
<dbReference type="EC" id="6.1.1.4" evidence="9"/>
<dbReference type="Pfam" id="PF08264">
    <property type="entry name" value="Anticodon_1"/>
    <property type="match status" value="1"/>
</dbReference>
<keyword evidence="16" id="KW-1185">Reference proteome</keyword>
<evidence type="ECO:0000259" key="14">
    <source>
        <dbReference type="Pfam" id="PF13603"/>
    </source>
</evidence>
<dbReference type="InterPro" id="IPR002302">
    <property type="entry name" value="Leu-tRNA-ligase"/>
</dbReference>
<evidence type="ECO:0000256" key="4">
    <source>
        <dbReference type="ARBA" id="ARBA00022741"/>
    </source>
</evidence>
<proteinExistence type="inferred from homology"/>
<dbReference type="CDD" id="cd07958">
    <property type="entry name" value="Anticodon_Ia_Leu_BEm"/>
    <property type="match status" value="1"/>
</dbReference>
<keyword evidence="2 9" id="KW-0963">Cytoplasm</keyword>
<comment type="similarity">
    <text evidence="1 9 10">Belongs to the class-I aminoacyl-tRNA synthetase family.</text>
</comment>
<dbReference type="SUPFAM" id="SSF47323">
    <property type="entry name" value="Anticodon-binding domain of a subclass of class I aminoacyl-tRNA synthetases"/>
    <property type="match status" value="1"/>
</dbReference>
<dbReference type="PROSITE" id="PS00178">
    <property type="entry name" value="AA_TRNA_LIGASE_I"/>
    <property type="match status" value="1"/>
</dbReference>
<dbReference type="Pfam" id="PF09334">
    <property type="entry name" value="tRNA-synt_1g"/>
    <property type="match status" value="1"/>
</dbReference>
<evidence type="ECO:0000259" key="11">
    <source>
        <dbReference type="Pfam" id="PF00133"/>
    </source>
</evidence>
<keyword evidence="6 9" id="KW-0648">Protein biosynthesis</keyword>
<comment type="subcellular location">
    <subcellularLocation>
        <location evidence="9">Cytoplasm</location>
    </subcellularLocation>
</comment>
<feature type="domain" description="Aminoacyl-tRNA synthetase class Ia" evidence="11">
    <location>
        <begin position="413"/>
        <end position="569"/>
    </location>
</feature>
<dbReference type="GO" id="GO:0006429">
    <property type="term" value="P:leucyl-tRNA aminoacylation"/>
    <property type="evidence" value="ECO:0007669"/>
    <property type="project" value="UniProtKB-UniRule"/>
</dbReference>
<dbReference type="PRINTS" id="PR00985">
    <property type="entry name" value="TRNASYNTHLEU"/>
</dbReference>
<feature type="short sequence motif" description="'HIGH' region" evidence="9">
    <location>
        <begin position="42"/>
        <end position="52"/>
    </location>
</feature>
<keyword evidence="7 9" id="KW-0030">Aminoacyl-tRNA synthetase</keyword>
<feature type="domain" description="Methionyl/Valyl/Leucyl/Isoleucyl-tRNA synthetase anticodon-binding" evidence="12">
    <location>
        <begin position="699"/>
        <end position="823"/>
    </location>
</feature>
<dbReference type="InterPro" id="IPR013155">
    <property type="entry name" value="M/V/L/I-tRNA-synth_anticd-bd"/>
</dbReference>
<dbReference type="InterPro" id="IPR002300">
    <property type="entry name" value="aa-tRNA-synth_Ia"/>
</dbReference>
<feature type="domain" description="Leucyl-tRNA synthetase editing" evidence="14">
    <location>
        <begin position="222"/>
        <end position="401"/>
    </location>
</feature>
<keyword evidence="5 9" id="KW-0067">ATP-binding</keyword>
<feature type="short sequence motif" description="'KMSKS' region" evidence="9">
    <location>
        <begin position="617"/>
        <end position="621"/>
    </location>
</feature>
<evidence type="ECO:0000256" key="9">
    <source>
        <dbReference type="HAMAP-Rule" id="MF_00049"/>
    </source>
</evidence>
<dbReference type="Gene3D" id="3.40.50.620">
    <property type="entry name" value="HUPs"/>
    <property type="match status" value="2"/>
</dbReference>
<dbReference type="EMBL" id="CP011299">
    <property type="protein sequence ID" value="ANF17160.1"/>
    <property type="molecule type" value="Genomic_DNA"/>
</dbReference>
<dbReference type="Pfam" id="PF00133">
    <property type="entry name" value="tRNA-synt_1"/>
    <property type="match status" value="2"/>
</dbReference>
<organism evidence="15 16">
    <name type="scientific">Buchnera aphidicola subsp. Schlechtendalia chinensis</name>
    <dbReference type="NCBI Taxonomy" id="118110"/>
    <lineage>
        <taxon>Bacteria</taxon>
        <taxon>Pseudomonadati</taxon>
        <taxon>Pseudomonadota</taxon>
        <taxon>Gammaproteobacteria</taxon>
        <taxon>Enterobacterales</taxon>
        <taxon>Erwiniaceae</taxon>
        <taxon>Buchnera</taxon>
    </lineage>
</organism>
<feature type="domain" description="Aminoacyl-tRNA synthetase class Ia" evidence="11">
    <location>
        <begin position="617"/>
        <end position="654"/>
    </location>
</feature>
<dbReference type="Gene3D" id="1.10.730.10">
    <property type="entry name" value="Isoleucyl-tRNA Synthetase, Domain 1"/>
    <property type="match status" value="2"/>
</dbReference>
<dbReference type="RefSeq" id="WP_075474283.1">
    <property type="nucleotide sequence ID" value="NZ_CP011299.1"/>
</dbReference>
<evidence type="ECO:0000256" key="6">
    <source>
        <dbReference type="ARBA" id="ARBA00022917"/>
    </source>
</evidence>
<dbReference type="InterPro" id="IPR009080">
    <property type="entry name" value="tRNAsynth_Ia_anticodon-bd"/>
</dbReference>
<dbReference type="Gene3D" id="2.20.28.290">
    <property type="match status" value="1"/>
</dbReference>
<evidence type="ECO:0000256" key="1">
    <source>
        <dbReference type="ARBA" id="ARBA00005594"/>
    </source>
</evidence>
<evidence type="ECO:0000256" key="7">
    <source>
        <dbReference type="ARBA" id="ARBA00023146"/>
    </source>
</evidence>
<dbReference type="GO" id="GO:0002161">
    <property type="term" value="F:aminoacyl-tRNA deacylase activity"/>
    <property type="evidence" value="ECO:0007669"/>
    <property type="project" value="InterPro"/>
</dbReference>
<dbReference type="Pfam" id="PF13603">
    <property type="entry name" value="tRNA-synt_1_2"/>
    <property type="match status" value="1"/>
</dbReference>
<feature type="domain" description="Methionyl/Leucyl tRNA synthetase" evidence="13">
    <location>
        <begin position="39"/>
        <end position="184"/>
    </location>
</feature>
<dbReference type="HAMAP" id="MF_00049_B">
    <property type="entry name" value="Leu_tRNA_synth_B"/>
    <property type="match status" value="1"/>
</dbReference>
<protein>
    <recommendedName>
        <fullName evidence="9">Leucine--tRNA ligase</fullName>
        <ecNumber evidence="9">6.1.1.4</ecNumber>
    </recommendedName>
    <alternativeName>
        <fullName evidence="9">Leucyl-tRNA synthetase</fullName>
        <shortName evidence="9">LeuRS</shortName>
    </alternativeName>
</protein>
<dbReference type="InterPro" id="IPR009008">
    <property type="entry name" value="Val/Leu/Ile-tRNA-synth_edit"/>
</dbReference>
<reference evidence="15 16" key="1">
    <citation type="submission" date="2015-04" db="EMBL/GenBank/DDBJ databases">
        <title>Buchnera aphidicola assembly.</title>
        <authorList>
            <person name="Zhang Y."/>
        </authorList>
    </citation>
    <scope>NUCLEOTIDE SEQUENCE [LARGE SCALE GENOMIC DNA]</scope>
    <source>
        <strain evidence="15 16">SC</strain>
    </source>
</reference>
<dbReference type="PANTHER" id="PTHR43740">
    <property type="entry name" value="LEUCYL-TRNA SYNTHETASE"/>
    <property type="match status" value="1"/>
</dbReference>
<dbReference type="GO" id="GO:0004823">
    <property type="term" value="F:leucine-tRNA ligase activity"/>
    <property type="evidence" value="ECO:0007669"/>
    <property type="project" value="UniProtKB-UniRule"/>
</dbReference>
<evidence type="ECO:0000256" key="8">
    <source>
        <dbReference type="ARBA" id="ARBA00047469"/>
    </source>
</evidence>
<dbReference type="CDD" id="cd00812">
    <property type="entry name" value="LeuRS_core"/>
    <property type="match status" value="1"/>
</dbReference>
<dbReference type="PATRIC" id="fig|118110.3.peg.402"/>
<evidence type="ECO:0000256" key="2">
    <source>
        <dbReference type="ARBA" id="ARBA00022490"/>
    </source>
</evidence>
<dbReference type="FunFam" id="1.10.730.10:FF:000002">
    <property type="entry name" value="Leucine--tRNA ligase"/>
    <property type="match status" value="1"/>
</dbReference>
<dbReference type="Proteomes" id="UP000077654">
    <property type="component" value="Chromosome"/>
</dbReference>